<proteinExistence type="inferred from homology"/>
<keyword evidence="3" id="KW-0863">Zinc-finger</keyword>
<dbReference type="Pfam" id="PF04570">
    <property type="entry name" value="zf-FLZ"/>
    <property type="match status" value="1"/>
</dbReference>
<dbReference type="InterPro" id="IPR044593">
    <property type="entry name" value="FLZ8/MARD1"/>
</dbReference>
<dbReference type="Proteomes" id="UP001237642">
    <property type="component" value="Unassembled WGS sequence"/>
</dbReference>
<accession>A0AAD8GQJ5</accession>
<evidence type="ECO:0000256" key="2">
    <source>
        <dbReference type="ARBA" id="ARBA00022723"/>
    </source>
</evidence>
<feature type="region of interest" description="Disordered" evidence="5">
    <location>
        <begin position="1"/>
        <end position="32"/>
    </location>
</feature>
<evidence type="ECO:0000256" key="1">
    <source>
        <dbReference type="ARBA" id="ARBA00009374"/>
    </source>
</evidence>
<keyword evidence="3" id="KW-0862">Zinc</keyword>
<evidence type="ECO:0000256" key="5">
    <source>
        <dbReference type="SAM" id="MobiDB-lite"/>
    </source>
</evidence>
<organism evidence="7 8">
    <name type="scientific">Heracleum sosnowskyi</name>
    <dbReference type="NCBI Taxonomy" id="360622"/>
    <lineage>
        <taxon>Eukaryota</taxon>
        <taxon>Viridiplantae</taxon>
        <taxon>Streptophyta</taxon>
        <taxon>Embryophyta</taxon>
        <taxon>Tracheophyta</taxon>
        <taxon>Spermatophyta</taxon>
        <taxon>Magnoliopsida</taxon>
        <taxon>eudicotyledons</taxon>
        <taxon>Gunneridae</taxon>
        <taxon>Pentapetalae</taxon>
        <taxon>asterids</taxon>
        <taxon>campanulids</taxon>
        <taxon>Apiales</taxon>
        <taxon>Apiaceae</taxon>
        <taxon>Apioideae</taxon>
        <taxon>apioid superclade</taxon>
        <taxon>Tordylieae</taxon>
        <taxon>Tordyliinae</taxon>
        <taxon>Heracleum</taxon>
    </lineage>
</organism>
<evidence type="ECO:0000313" key="8">
    <source>
        <dbReference type="Proteomes" id="UP001237642"/>
    </source>
</evidence>
<comment type="caution">
    <text evidence="7">The sequence shown here is derived from an EMBL/GenBank/DDBJ whole genome shotgun (WGS) entry which is preliminary data.</text>
</comment>
<protein>
    <submittedName>
        <fullName evidence="7">FLZ-type domain-containing protein</fullName>
    </submittedName>
</protein>
<dbReference type="PANTHER" id="PTHR46443:SF3">
    <property type="entry name" value="PROTEIN MARD1"/>
    <property type="match status" value="1"/>
</dbReference>
<feature type="zinc finger region" description="FLZ-type" evidence="4">
    <location>
        <begin position="238"/>
        <end position="282"/>
    </location>
</feature>
<dbReference type="PANTHER" id="PTHR46443">
    <property type="entry name" value="FCS-LIKE ZINC FINGER 8"/>
    <property type="match status" value="1"/>
</dbReference>
<dbReference type="GO" id="GO:0008270">
    <property type="term" value="F:zinc ion binding"/>
    <property type="evidence" value="ECO:0007669"/>
    <property type="project" value="UniProtKB-KW"/>
</dbReference>
<evidence type="ECO:0000256" key="4">
    <source>
        <dbReference type="PROSITE-ProRule" id="PRU01131"/>
    </source>
</evidence>
<reference evidence="7" key="2">
    <citation type="submission" date="2023-05" db="EMBL/GenBank/DDBJ databases">
        <authorList>
            <person name="Schelkunov M.I."/>
        </authorList>
    </citation>
    <scope>NUCLEOTIDE SEQUENCE</scope>
    <source>
        <strain evidence="7">Hsosn_3</strain>
        <tissue evidence="7">Leaf</tissue>
    </source>
</reference>
<comment type="similarity">
    <text evidence="1">Belongs to the FLZ family.</text>
</comment>
<keyword evidence="8" id="KW-1185">Reference proteome</keyword>
<evidence type="ECO:0000259" key="6">
    <source>
        <dbReference type="PROSITE" id="PS51795"/>
    </source>
</evidence>
<gene>
    <name evidence="7" type="ORF">POM88_053090</name>
</gene>
<feature type="domain" description="FLZ-type" evidence="6">
    <location>
        <begin position="238"/>
        <end position="282"/>
    </location>
</feature>
<dbReference type="EMBL" id="JAUIZM010000015">
    <property type="protein sequence ID" value="KAK1352659.1"/>
    <property type="molecule type" value="Genomic_DNA"/>
</dbReference>
<evidence type="ECO:0000313" key="7">
    <source>
        <dbReference type="EMBL" id="KAK1352659.1"/>
    </source>
</evidence>
<evidence type="ECO:0000256" key="3">
    <source>
        <dbReference type="ARBA" id="ARBA00022771"/>
    </source>
</evidence>
<name>A0AAD8GQJ5_9APIA</name>
<dbReference type="InterPro" id="IPR007650">
    <property type="entry name" value="Zf-FLZ_dom"/>
</dbReference>
<dbReference type="AlphaFoldDB" id="A0AAD8GQJ5"/>
<sequence length="289" mass="31863">MLRNRSRAVTKQSLMADHNSVPASKPKQPTPISSFLGSPRFFNRFFSKGVTSFVPVNKPTSLLESPRISNFGNPFGYYDRNMIRSPRAATENKQVMIENTKTGLALINSLNDDKSPDHCLNSTKPNSCTRVQLGSKLKIRIPDIPGIITQSSQFSDDLFTPSSGLSSEVQVGGSPNISTACLSWSEMELSEDYTCVISHGPNPKTTLIFDNCIVESCCGVVALSGLKNEYNSSSPSQSFLSSCHTCNKNLGQGNDIYMYRGEKAFCSNECRCEEIFLDERENTNMDNGF</sequence>
<dbReference type="PROSITE" id="PS51795">
    <property type="entry name" value="ZF_FLZ"/>
    <property type="match status" value="1"/>
</dbReference>
<reference evidence="7" key="1">
    <citation type="submission" date="2023-02" db="EMBL/GenBank/DDBJ databases">
        <title>Genome of toxic invasive species Heracleum sosnowskyi carries increased number of genes despite the absence of recent whole-genome duplications.</title>
        <authorList>
            <person name="Schelkunov M."/>
            <person name="Shtratnikova V."/>
            <person name="Makarenko M."/>
            <person name="Klepikova A."/>
            <person name="Omelchenko D."/>
            <person name="Novikova G."/>
            <person name="Obukhova E."/>
            <person name="Bogdanov V."/>
            <person name="Penin A."/>
            <person name="Logacheva M."/>
        </authorList>
    </citation>
    <scope>NUCLEOTIDE SEQUENCE</scope>
    <source>
        <strain evidence="7">Hsosn_3</strain>
        <tissue evidence="7">Leaf</tissue>
    </source>
</reference>
<keyword evidence="2" id="KW-0479">Metal-binding</keyword>